<name>A0AA36DUF7_CYLNA</name>
<organism evidence="1 2">
    <name type="scientific">Cylicocyclus nassatus</name>
    <name type="common">Nematode worm</name>
    <dbReference type="NCBI Taxonomy" id="53992"/>
    <lineage>
        <taxon>Eukaryota</taxon>
        <taxon>Metazoa</taxon>
        <taxon>Ecdysozoa</taxon>
        <taxon>Nematoda</taxon>
        <taxon>Chromadorea</taxon>
        <taxon>Rhabditida</taxon>
        <taxon>Rhabditina</taxon>
        <taxon>Rhabditomorpha</taxon>
        <taxon>Strongyloidea</taxon>
        <taxon>Strongylidae</taxon>
        <taxon>Cylicocyclus</taxon>
    </lineage>
</organism>
<proteinExistence type="predicted"/>
<evidence type="ECO:0000313" key="1">
    <source>
        <dbReference type="EMBL" id="CAJ0592996.1"/>
    </source>
</evidence>
<accession>A0AA36DUF7</accession>
<comment type="caution">
    <text evidence="1">The sequence shown here is derived from an EMBL/GenBank/DDBJ whole genome shotgun (WGS) entry which is preliminary data.</text>
</comment>
<gene>
    <name evidence="1" type="ORF">CYNAS_LOCUS4979</name>
</gene>
<dbReference type="AlphaFoldDB" id="A0AA36DUF7"/>
<keyword evidence="2" id="KW-1185">Reference proteome</keyword>
<evidence type="ECO:0000313" key="2">
    <source>
        <dbReference type="Proteomes" id="UP001176961"/>
    </source>
</evidence>
<reference evidence="1" key="1">
    <citation type="submission" date="2023-07" db="EMBL/GenBank/DDBJ databases">
        <authorList>
            <consortium name="CYATHOMIX"/>
        </authorList>
    </citation>
    <scope>NUCLEOTIDE SEQUENCE</scope>
    <source>
        <strain evidence="1">N/A</strain>
    </source>
</reference>
<dbReference type="Proteomes" id="UP001176961">
    <property type="component" value="Unassembled WGS sequence"/>
</dbReference>
<sequence>MRKSAKTRKEVAVLDHRNIDASELLSCILRAVVVNEGWVNVYRSSKTNKFGIDLCGICSMESRGLLEYYEIGLEVPMDGNAYFVCGSQRLQMFHNRKQ</sequence>
<protein>
    <submittedName>
        <fullName evidence="1">Uncharacterized protein</fullName>
    </submittedName>
</protein>
<dbReference type="EMBL" id="CATQJL010000112">
    <property type="protein sequence ID" value="CAJ0592996.1"/>
    <property type="molecule type" value="Genomic_DNA"/>
</dbReference>